<evidence type="ECO:0000313" key="2">
    <source>
        <dbReference type="Proteomes" id="UP000295807"/>
    </source>
</evidence>
<comment type="caution">
    <text evidence="1">The sequence shown here is derived from an EMBL/GenBank/DDBJ whole genome shotgun (WGS) entry which is preliminary data.</text>
</comment>
<protein>
    <recommendedName>
        <fullName evidence="3">WG repeat protein</fullName>
    </recommendedName>
</protein>
<accession>A0A4R3KVJ5</accession>
<dbReference type="AlphaFoldDB" id="A0A4R3KVJ5"/>
<keyword evidence="2" id="KW-1185">Reference proteome</keyword>
<evidence type="ECO:0000313" key="1">
    <source>
        <dbReference type="EMBL" id="TCS88944.1"/>
    </source>
</evidence>
<proteinExistence type="predicted"/>
<evidence type="ECO:0008006" key="3">
    <source>
        <dbReference type="Google" id="ProtNLM"/>
    </source>
</evidence>
<gene>
    <name evidence="1" type="ORF">EDD80_102135</name>
</gene>
<dbReference type="EMBL" id="SMAD01000002">
    <property type="protein sequence ID" value="TCS88944.1"/>
    <property type="molecule type" value="Genomic_DNA"/>
</dbReference>
<sequence length="252" mass="29219">MNKLILWLGFSIVFSYPMKEACAQSDQLKPRFPPADNAFYQDQLGYALKIYDRFEGEQAGIYNGRGYTPYIHRITGHPYAVSEDWKRGEIFYGGRLYRQVLLRYDIARNEVLVQAYDSPILIVLQNEQIDYFAFPGYRFVRLGADSISGLPAGFYHTTYDGKIKTLVRMTKEIREHISEMTVKREFIAGNYFYIGKDGVYYPADSKAAVLKILAGRKGMLKKYLKQQKIRFRDDPGLAIAKIAEYYDKISRQ</sequence>
<name>A0A4R3KVJ5_9SPHI</name>
<dbReference type="Proteomes" id="UP000295807">
    <property type="component" value="Unassembled WGS sequence"/>
</dbReference>
<reference evidence="1 2" key="1">
    <citation type="submission" date="2019-03" db="EMBL/GenBank/DDBJ databases">
        <title>Genomic Encyclopedia of Type Strains, Phase IV (KMG-IV): sequencing the most valuable type-strain genomes for metagenomic binning, comparative biology and taxonomic classification.</title>
        <authorList>
            <person name="Goeker M."/>
        </authorList>
    </citation>
    <scope>NUCLEOTIDE SEQUENCE [LARGE SCALE GENOMIC DNA]</scope>
    <source>
        <strain evidence="1 2">DSM 21100</strain>
    </source>
</reference>
<organism evidence="1 2">
    <name type="scientific">Anseongella ginsenosidimutans</name>
    <dbReference type="NCBI Taxonomy" id="496056"/>
    <lineage>
        <taxon>Bacteria</taxon>
        <taxon>Pseudomonadati</taxon>
        <taxon>Bacteroidota</taxon>
        <taxon>Sphingobacteriia</taxon>
        <taxon>Sphingobacteriales</taxon>
        <taxon>Sphingobacteriaceae</taxon>
        <taxon>Anseongella</taxon>
    </lineage>
</organism>